<keyword evidence="3" id="KW-1185">Reference proteome</keyword>
<dbReference type="GeneID" id="64671824"/>
<dbReference type="EMBL" id="JABBWK010000079">
    <property type="protein sequence ID" value="KAG1894509.1"/>
    <property type="molecule type" value="Genomic_DNA"/>
</dbReference>
<evidence type="ECO:0000313" key="3">
    <source>
        <dbReference type="Proteomes" id="UP001195769"/>
    </source>
</evidence>
<feature type="region of interest" description="Disordered" evidence="1">
    <location>
        <begin position="85"/>
        <end position="227"/>
    </location>
</feature>
<reference evidence="2" key="1">
    <citation type="journal article" date="2020" name="New Phytol.">
        <title>Comparative genomics reveals dynamic genome evolution in host specialist ectomycorrhizal fungi.</title>
        <authorList>
            <person name="Lofgren L.A."/>
            <person name="Nguyen N.H."/>
            <person name="Vilgalys R."/>
            <person name="Ruytinx J."/>
            <person name="Liao H.L."/>
            <person name="Branco S."/>
            <person name="Kuo A."/>
            <person name="LaButti K."/>
            <person name="Lipzen A."/>
            <person name="Andreopoulos W."/>
            <person name="Pangilinan J."/>
            <person name="Riley R."/>
            <person name="Hundley H."/>
            <person name="Na H."/>
            <person name="Barry K."/>
            <person name="Grigoriev I.V."/>
            <person name="Stajich J.E."/>
            <person name="Kennedy P.G."/>
        </authorList>
    </citation>
    <scope>NUCLEOTIDE SEQUENCE</scope>
    <source>
        <strain evidence="2">FC203</strain>
    </source>
</reference>
<feature type="compositionally biased region" description="Basic and acidic residues" evidence="1">
    <location>
        <begin position="167"/>
        <end position="203"/>
    </location>
</feature>
<name>A0AAD4HGD4_9AGAM</name>
<feature type="compositionally biased region" description="Basic and acidic residues" evidence="1">
    <location>
        <begin position="87"/>
        <end position="160"/>
    </location>
</feature>
<protein>
    <submittedName>
        <fullName evidence="2">Uncharacterized protein</fullName>
    </submittedName>
</protein>
<gene>
    <name evidence="2" type="ORF">F5891DRAFT_984997</name>
</gene>
<organism evidence="2 3">
    <name type="scientific">Suillus fuscotomentosus</name>
    <dbReference type="NCBI Taxonomy" id="1912939"/>
    <lineage>
        <taxon>Eukaryota</taxon>
        <taxon>Fungi</taxon>
        <taxon>Dikarya</taxon>
        <taxon>Basidiomycota</taxon>
        <taxon>Agaricomycotina</taxon>
        <taxon>Agaricomycetes</taxon>
        <taxon>Agaricomycetidae</taxon>
        <taxon>Boletales</taxon>
        <taxon>Suillineae</taxon>
        <taxon>Suillaceae</taxon>
        <taxon>Suillus</taxon>
    </lineage>
</organism>
<evidence type="ECO:0000256" key="1">
    <source>
        <dbReference type="SAM" id="MobiDB-lite"/>
    </source>
</evidence>
<proteinExistence type="predicted"/>
<accession>A0AAD4HGD4</accession>
<sequence length="227" mass="26420">MQASHLMIYTPMISSRTTAEDLHGLYSVTLSLHATDSSDDRALMADFQRLLESTLDGHVNASGDAPGGDSKILAADDFMIRRNVTQAEHEVNEKKRISGKQRQRENKQMGEQADKRERRQADKQRQDKQTGEKASRQEREDKQTRGREGKQMGERRQADARKRRQADKREKASRREEEKASRREREGKQMRRWQEEEQNERGKRPSMRKAQTIENAGYKKNTEPNPK</sequence>
<dbReference type="Proteomes" id="UP001195769">
    <property type="component" value="Unassembled WGS sequence"/>
</dbReference>
<dbReference type="AlphaFoldDB" id="A0AAD4HGD4"/>
<evidence type="ECO:0000313" key="2">
    <source>
        <dbReference type="EMBL" id="KAG1894509.1"/>
    </source>
</evidence>
<dbReference type="RefSeq" id="XP_041220085.1">
    <property type="nucleotide sequence ID" value="XM_041377526.1"/>
</dbReference>
<comment type="caution">
    <text evidence="2">The sequence shown here is derived from an EMBL/GenBank/DDBJ whole genome shotgun (WGS) entry which is preliminary data.</text>
</comment>